<feature type="transmembrane region" description="Helical" evidence="1">
    <location>
        <begin position="835"/>
        <end position="855"/>
    </location>
</feature>
<dbReference type="Proteomes" id="UP001165060">
    <property type="component" value="Unassembled WGS sequence"/>
</dbReference>
<dbReference type="SUPFAM" id="SSF57184">
    <property type="entry name" value="Growth factor receptor domain"/>
    <property type="match status" value="1"/>
</dbReference>
<dbReference type="EMBL" id="BRYB01005001">
    <property type="protein sequence ID" value="GMI19245.1"/>
    <property type="molecule type" value="Genomic_DNA"/>
</dbReference>
<evidence type="ECO:0000256" key="1">
    <source>
        <dbReference type="SAM" id="Phobius"/>
    </source>
</evidence>
<evidence type="ECO:0000313" key="4">
    <source>
        <dbReference type="Proteomes" id="UP001165060"/>
    </source>
</evidence>
<keyword evidence="1" id="KW-0812">Transmembrane</keyword>
<protein>
    <recommendedName>
        <fullName evidence="2">Tyrosine-protein kinase ephrin type A/B receptor-like domain-containing protein</fullName>
    </recommendedName>
</protein>
<comment type="caution">
    <text evidence="3">The sequence shown here is derived from an EMBL/GenBank/DDBJ whole genome shotgun (WGS) entry which is preliminary data.</text>
</comment>
<evidence type="ECO:0000313" key="3">
    <source>
        <dbReference type="EMBL" id="GMI19245.1"/>
    </source>
</evidence>
<feature type="transmembrane region" description="Helical" evidence="1">
    <location>
        <begin position="764"/>
        <end position="783"/>
    </location>
</feature>
<dbReference type="InterPro" id="IPR009030">
    <property type="entry name" value="Growth_fac_rcpt_cys_sf"/>
</dbReference>
<organism evidence="3 4">
    <name type="scientific">Tetraparma gracilis</name>
    <dbReference type="NCBI Taxonomy" id="2962635"/>
    <lineage>
        <taxon>Eukaryota</taxon>
        <taxon>Sar</taxon>
        <taxon>Stramenopiles</taxon>
        <taxon>Ochrophyta</taxon>
        <taxon>Bolidophyceae</taxon>
        <taxon>Parmales</taxon>
        <taxon>Triparmaceae</taxon>
        <taxon>Tetraparma</taxon>
    </lineage>
</organism>
<dbReference type="PANTHER" id="PTHR46967:SF2">
    <property type="entry name" value="SUSHI, VON WILLEBRAND FACTOR TYPE A, EGF AND PENTRAXIN DOMAIN-CONTAINING PROTEIN 1-LIKE"/>
    <property type="match status" value="1"/>
</dbReference>
<keyword evidence="1" id="KW-1133">Transmembrane helix</keyword>
<reference evidence="3 4" key="1">
    <citation type="journal article" date="2023" name="Commun. Biol.">
        <title>Genome analysis of Parmales, the sister group of diatoms, reveals the evolutionary specialization of diatoms from phago-mixotrophs to photoautotrophs.</title>
        <authorList>
            <person name="Ban H."/>
            <person name="Sato S."/>
            <person name="Yoshikawa S."/>
            <person name="Yamada K."/>
            <person name="Nakamura Y."/>
            <person name="Ichinomiya M."/>
            <person name="Sato N."/>
            <person name="Blanc-Mathieu R."/>
            <person name="Endo H."/>
            <person name="Kuwata A."/>
            <person name="Ogata H."/>
        </authorList>
    </citation>
    <scope>NUCLEOTIDE SEQUENCE [LARGE SCALE GENOMIC DNA]</scope>
</reference>
<dbReference type="InterPro" id="IPR011641">
    <property type="entry name" value="Tyr-kin_ephrin_A/B_rcpt-like"/>
</dbReference>
<evidence type="ECO:0000259" key="2">
    <source>
        <dbReference type="Pfam" id="PF07699"/>
    </source>
</evidence>
<dbReference type="Pfam" id="PF07699">
    <property type="entry name" value="Ephrin_rec_like"/>
    <property type="match status" value="2"/>
</dbReference>
<sequence length="902" mass="96317">MNSTTSTCLPGEGNVGWREDDPCACTLDAMVWNGMEWVDTGFPGCTSWEADAYQYQDFDNWCYPQNALRCTEIVYSLDTWQYKECDPEVDNSVTCRPCSPGTFSSSSSQAECELCPAGSFNPSTGSTSVSECEMCPAGTSSYLQGSPTSNNCQPCTRGSFSSAGAASCSPCPAGTYDSTRGAAASLDDCAVCPDGLHSLPGSTAASDCFDNSLTFNLHIVEAARFSSYSKATSEFQPVAEGGDLADPFEMIFISTTNLLITAFDGVLEFRYDGTFVGLFASATFARGLLLLPDLGQVAVSSTKQTGNQFEKRVLFFALREGINGGALNEVQAAGKVVIPLTATHPFITEDVVRVGGASNQILVGLRHETGNTRKVFKCCIPNTDCTGDPQALINNFFTDTSTHPWRIAIHAFDFSGTLISTASTPNAASGMAFKPGGFAPLATLSLPPAPSVIEPLKIEIVLRDRFDQPLPKHYDAEYETSNLAISARGSISVSDELEDLVIPLEGTIVYTENATIEASVEVKFAGDWDIEILETSVLSSEPIAGSPLSINVRPGPTVASESTVDALPTVVAGGAFTVTVSTSDAFGNPTKREDDKFTAYIGDDVIPLAYSSETHSHSFSTAIPKAGVYLYTVKDTAGLLVGGTQLGLQVVHGEVDATASSVSAGNITGIVSVADTPLSLQVFPRDSFDNAVPDATGFAVQVQGLAGVAERYPLEAPGFLHTITVPADTDATLLISFFLDGEQIDEAVEITVAPPPPFNHTNTYIAAGIAAFLLFLATAAFCWQRSQMNKKRKVERVEREKELKLSMDEKLVGDVGTDLANPIEVALTLQPGREWFLALIIVVGILALVQAHISIPVRRKMLKHYDGIVNGDMLHIYAEAEYGKKKEGERTVGEDNLKVSDR</sequence>
<feature type="domain" description="Tyrosine-protein kinase ephrin type A/B receptor-like" evidence="2">
    <location>
        <begin position="158"/>
        <end position="208"/>
    </location>
</feature>
<dbReference type="PANTHER" id="PTHR46967">
    <property type="entry name" value="INSULIN-LIKE GROWTH FACTOR BINDING PROTEIN,N-TERMINAL"/>
    <property type="match status" value="1"/>
</dbReference>
<name>A0ABQ6M4H9_9STRA</name>
<dbReference type="SMART" id="SM01411">
    <property type="entry name" value="Ephrin_rec_like"/>
    <property type="match status" value="2"/>
</dbReference>
<proteinExistence type="predicted"/>
<keyword evidence="1" id="KW-0472">Membrane</keyword>
<dbReference type="Gene3D" id="2.10.50.10">
    <property type="entry name" value="Tumor Necrosis Factor Receptor, subunit A, domain 2"/>
    <property type="match status" value="2"/>
</dbReference>
<feature type="domain" description="Tyrosine-protein kinase ephrin type A/B receptor-like" evidence="2">
    <location>
        <begin position="91"/>
        <end position="132"/>
    </location>
</feature>
<accession>A0ABQ6M4H9</accession>
<gene>
    <name evidence="3" type="ORF">TeGR_g2190</name>
</gene>
<keyword evidence="4" id="KW-1185">Reference proteome</keyword>